<keyword evidence="7" id="KW-1185">Reference proteome</keyword>
<comment type="caution">
    <text evidence="6">The sequence shown here is derived from an EMBL/GenBank/DDBJ whole genome shotgun (WGS) entry which is preliminary data.</text>
</comment>
<dbReference type="PRINTS" id="PR01366">
    <property type="entry name" value="ROYALJELLY"/>
</dbReference>
<dbReference type="FunCoup" id="A0A212ET59">
    <property type="interactions" value="10"/>
</dbReference>
<protein>
    <submittedName>
        <fullName evidence="6">Yellow-d</fullName>
    </submittedName>
</protein>
<reference evidence="6 7" key="1">
    <citation type="journal article" date="2011" name="Cell">
        <title>The monarch butterfly genome yields insights into long-distance migration.</title>
        <authorList>
            <person name="Zhan S."/>
            <person name="Merlin C."/>
            <person name="Boore J.L."/>
            <person name="Reppert S.M."/>
        </authorList>
    </citation>
    <scope>NUCLEOTIDE SEQUENCE [LARGE SCALE GENOMIC DNA]</scope>
    <source>
        <strain evidence="6">F-2</strain>
    </source>
</reference>
<dbReference type="InterPro" id="IPR017996">
    <property type="entry name" value="MRJP/yellow-related"/>
</dbReference>
<accession>A0A212ET59</accession>
<dbReference type="PANTHER" id="PTHR10009">
    <property type="entry name" value="PROTEIN YELLOW-RELATED"/>
    <property type="match status" value="1"/>
</dbReference>
<keyword evidence="3" id="KW-0964">Secreted</keyword>
<evidence type="ECO:0000256" key="2">
    <source>
        <dbReference type="ARBA" id="ARBA00009127"/>
    </source>
</evidence>
<evidence type="ECO:0000256" key="1">
    <source>
        <dbReference type="ARBA" id="ARBA00004613"/>
    </source>
</evidence>
<organism evidence="6 7">
    <name type="scientific">Danaus plexippus plexippus</name>
    <dbReference type="NCBI Taxonomy" id="278856"/>
    <lineage>
        <taxon>Eukaryota</taxon>
        <taxon>Metazoa</taxon>
        <taxon>Ecdysozoa</taxon>
        <taxon>Arthropoda</taxon>
        <taxon>Hexapoda</taxon>
        <taxon>Insecta</taxon>
        <taxon>Pterygota</taxon>
        <taxon>Neoptera</taxon>
        <taxon>Endopterygota</taxon>
        <taxon>Lepidoptera</taxon>
        <taxon>Glossata</taxon>
        <taxon>Ditrysia</taxon>
        <taxon>Papilionoidea</taxon>
        <taxon>Nymphalidae</taxon>
        <taxon>Danainae</taxon>
        <taxon>Danaini</taxon>
        <taxon>Danaina</taxon>
        <taxon>Danaus</taxon>
        <taxon>Danaus</taxon>
    </lineage>
</organism>
<dbReference type="STRING" id="278856.A0A212ET59"/>
<evidence type="ECO:0000313" key="7">
    <source>
        <dbReference type="Proteomes" id="UP000007151"/>
    </source>
</evidence>
<dbReference type="KEGG" id="dpl:KGM_200267"/>
<dbReference type="EMBL" id="AGBW02012635">
    <property type="protein sequence ID" value="OWR44678.1"/>
    <property type="molecule type" value="Genomic_DNA"/>
</dbReference>
<dbReference type="PANTHER" id="PTHR10009:SF7">
    <property type="entry name" value="GH10609P-RELATED"/>
    <property type="match status" value="1"/>
</dbReference>
<evidence type="ECO:0000256" key="4">
    <source>
        <dbReference type="ARBA" id="ARBA00022729"/>
    </source>
</evidence>
<keyword evidence="5" id="KW-0325">Glycoprotein</keyword>
<dbReference type="Gene3D" id="2.120.10.30">
    <property type="entry name" value="TolB, C-terminal domain"/>
    <property type="match status" value="1"/>
</dbReference>
<dbReference type="Pfam" id="PF03022">
    <property type="entry name" value="MRJP"/>
    <property type="match status" value="1"/>
</dbReference>
<evidence type="ECO:0000256" key="5">
    <source>
        <dbReference type="ARBA" id="ARBA00023180"/>
    </source>
</evidence>
<evidence type="ECO:0000313" key="6">
    <source>
        <dbReference type="EMBL" id="OWR44678.1"/>
    </source>
</evidence>
<dbReference type="InterPro" id="IPR011042">
    <property type="entry name" value="6-blade_b-propeller_TolB-like"/>
</dbReference>
<dbReference type="InParanoid" id="A0A212ET59"/>
<gene>
    <name evidence="6" type="ORF">KGM_200267</name>
</gene>
<sequence length="247" mass="28376">MTITTRKFYLLSLLCLTFLWTIVICQNSLNIIRQWVALEFEYPNEESRVRAIANKYYVPGLSVPVDVDAYYGYGSQNPRIFITVPRIDVGRPITLGTLDENGLISGYPDYSWNDNQGRNCEGLTSVFRVAIDNCHRLWVMDTGLIGRQQKCRPQLLAFDLRTDQLIYRHRVPSENFMANSQFVTPVVDVRGSGPDDCADTFVYVADVFGFGLLVVDVARNRSWRVTHRYFYPYPSRGLFNIDGNVIF</sequence>
<proteinExistence type="inferred from homology"/>
<comment type="similarity">
    <text evidence="2">Belongs to the major royal jelly protein family.</text>
</comment>
<evidence type="ECO:0000256" key="3">
    <source>
        <dbReference type="ARBA" id="ARBA00022525"/>
    </source>
</evidence>
<dbReference type="Proteomes" id="UP000007151">
    <property type="component" value="Unassembled WGS sequence"/>
</dbReference>
<keyword evidence="4" id="KW-0732">Signal</keyword>
<name>A0A212ET59_DANPL</name>
<comment type="subcellular location">
    <subcellularLocation>
        <location evidence="1">Secreted</location>
    </subcellularLocation>
</comment>
<dbReference type="AlphaFoldDB" id="A0A212ET59"/>
<dbReference type="GO" id="GO:0005576">
    <property type="term" value="C:extracellular region"/>
    <property type="evidence" value="ECO:0007669"/>
    <property type="project" value="UniProtKB-SubCell"/>
</dbReference>